<feature type="region of interest" description="Disordered" evidence="1">
    <location>
        <begin position="1"/>
        <end position="21"/>
    </location>
</feature>
<dbReference type="EMBL" id="BGPR01000327">
    <property type="protein sequence ID" value="GBM13421.1"/>
    <property type="molecule type" value="Genomic_DNA"/>
</dbReference>
<dbReference type="AlphaFoldDB" id="A0A4Y2D9Q8"/>
<organism evidence="2 3">
    <name type="scientific">Araneus ventricosus</name>
    <name type="common">Orbweaver spider</name>
    <name type="synonym">Epeira ventricosa</name>
    <dbReference type="NCBI Taxonomy" id="182803"/>
    <lineage>
        <taxon>Eukaryota</taxon>
        <taxon>Metazoa</taxon>
        <taxon>Ecdysozoa</taxon>
        <taxon>Arthropoda</taxon>
        <taxon>Chelicerata</taxon>
        <taxon>Arachnida</taxon>
        <taxon>Araneae</taxon>
        <taxon>Araneomorphae</taxon>
        <taxon>Entelegynae</taxon>
        <taxon>Araneoidea</taxon>
        <taxon>Araneidae</taxon>
        <taxon>Araneus</taxon>
    </lineage>
</organism>
<evidence type="ECO:0000256" key="1">
    <source>
        <dbReference type="SAM" id="MobiDB-lite"/>
    </source>
</evidence>
<proteinExistence type="predicted"/>
<name>A0A4Y2D9Q8_ARAVE</name>
<comment type="caution">
    <text evidence="2">The sequence shown here is derived from an EMBL/GenBank/DDBJ whole genome shotgun (WGS) entry which is preliminary data.</text>
</comment>
<dbReference type="Proteomes" id="UP000499080">
    <property type="component" value="Unassembled WGS sequence"/>
</dbReference>
<accession>A0A4Y2D9Q8</accession>
<sequence length="90" mass="10022">MKTASQTEFRYDGRRTTSSSKSHPIGLNFGCPRFSATIVRIFNPVEYSPRFPSSCLTGQVLQTFLVSGNALVPTKTDHDSCPCDMRFNLT</sequence>
<gene>
    <name evidence="2" type="ORF">AVEN_54425_1</name>
</gene>
<evidence type="ECO:0000313" key="2">
    <source>
        <dbReference type="EMBL" id="GBM13421.1"/>
    </source>
</evidence>
<protein>
    <submittedName>
        <fullName evidence="2">Uncharacterized protein</fullName>
    </submittedName>
</protein>
<reference evidence="2 3" key="1">
    <citation type="journal article" date="2019" name="Sci. Rep.">
        <title>Orb-weaving spider Araneus ventricosus genome elucidates the spidroin gene catalogue.</title>
        <authorList>
            <person name="Kono N."/>
            <person name="Nakamura H."/>
            <person name="Ohtoshi R."/>
            <person name="Moran D.A.P."/>
            <person name="Shinohara A."/>
            <person name="Yoshida Y."/>
            <person name="Fujiwara M."/>
            <person name="Mori M."/>
            <person name="Tomita M."/>
            <person name="Arakawa K."/>
        </authorList>
    </citation>
    <scope>NUCLEOTIDE SEQUENCE [LARGE SCALE GENOMIC DNA]</scope>
</reference>
<evidence type="ECO:0000313" key="3">
    <source>
        <dbReference type="Proteomes" id="UP000499080"/>
    </source>
</evidence>
<keyword evidence="3" id="KW-1185">Reference proteome</keyword>